<keyword evidence="15" id="KW-0699">rRNA-binding</keyword>
<feature type="domain" description="RNase III" evidence="18">
    <location>
        <begin position="6"/>
        <end position="133"/>
    </location>
</feature>
<evidence type="ECO:0000259" key="17">
    <source>
        <dbReference type="PROSITE" id="PS50137"/>
    </source>
</evidence>
<dbReference type="GO" id="GO:0042802">
    <property type="term" value="F:identical protein binding"/>
    <property type="evidence" value="ECO:0007669"/>
    <property type="project" value="UniProtKB-ARBA"/>
</dbReference>
<evidence type="ECO:0000256" key="4">
    <source>
        <dbReference type="ARBA" id="ARBA00011738"/>
    </source>
</evidence>
<sequence>MNKYKINDIEENLGVYFNNPSLIKTALTHSSFGNQFKDAKYNERLEFLGDAVLQLCITEHLFNKFKDKSEGELTKIRSLIVCENSLYEIAKKLNLGEYIRMSKGEELTGGRERISIQADAVEAVIAAVYLDKGNGFAQDFILLHFEQIINKAINNEIILDFKTKLQEFLQKDGEILIQYEVVNHEGPPHRRKFFTNVSIDGKVMGEGSGYSKKEAEQNSAKEALRRLGNIDE</sequence>
<evidence type="ECO:0000256" key="5">
    <source>
        <dbReference type="ARBA" id="ARBA00022490"/>
    </source>
</evidence>
<evidence type="ECO:0000256" key="14">
    <source>
        <dbReference type="ARBA" id="ARBA00022884"/>
    </source>
</evidence>
<accession>A0A1I1LRW2</accession>
<proteinExistence type="inferred from homology"/>
<keyword evidence="12 15" id="KW-0378">Hydrolase</keyword>
<evidence type="ECO:0000256" key="11">
    <source>
        <dbReference type="ARBA" id="ARBA00022759"/>
    </source>
</evidence>
<evidence type="ECO:0000256" key="6">
    <source>
        <dbReference type="ARBA" id="ARBA00022552"/>
    </source>
</evidence>
<dbReference type="PROSITE" id="PS00517">
    <property type="entry name" value="RNASE_3_1"/>
    <property type="match status" value="1"/>
</dbReference>
<feature type="binding site" evidence="15">
    <location>
        <position position="122"/>
    </location>
    <ligand>
        <name>Mg(2+)</name>
        <dbReference type="ChEBI" id="CHEBI:18420"/>
    </ligand>
</feature>
<keyword evidence="8 15" id="KW-0819">tRNA processing</keyword>
<evidence type="ECO:0000313" key="20">
    <source>
        <dbReference type="Proteomes" id="UP000199263"/>
    </source>
</evidence>
<dbReference type="EC" id="3.1.26.3" evidence="15"/>
<keyword evidence="13 15" id="KW-0460">Magnesium</keyword>
<dbReference type="HAMAP" id="MF_00104">
    <property type="entry name" value="RNase_III"/>
    <property type="match status" value="1"/>
</dbReference>
<name>A0A1I1LRW2_9CLOT</name>
<feature type="binding site" evidence="15">
    <location>
        <position position="46"/>
    </location>
    <ligand>
        <name>Mg(2+)</name>
        <dbReference type="ChEBI" id="CHEBI:18420"/>
    </ligand>
</feature>
<dbReference type="SMART" id="SM00358">
    <property type="entry name" value="DSRM"/>
    <property type="match status" value="1"/>
</dbReference>
<dbReference type="SUPFAM" id="SSF54768">
    <property type="entry name" value="dsRNA-binding domain-like"/>
    <property type="match status" value="1"/>
</dbReference>
<dbReference type="PROSITE" id="PS50137">
    <property type="entry name" value="DS_RBD"/>
    <property type="match status" value="1"/>
</dbReference>
<dbReference type="GO" id="GO:0006364">
    <property type="term" value="P:rRNA processing"/>
    <property type="evidence" value="ECO:0007669"/>
    <property type="project" value="UniProtKB-UniRule"/>
</dbReference>
<dbReference type="GO" id="GO:0005737">
    <property type="term" value="C:cytoplasm"/>
    <property type="evidence" value="ECO:0007669"/>
    <property type="project" value="UniProtKB-SubCell"/>
</dbReference>
<dbReference type="STRING" id="119641.SAMN05421842_10876"/>
<evidence type="ECO:0000256" key="2">
    <source>
        <dbReference type="ARBA" id="ARBA00004496"/>
    </source>
</evidence>
<dbReference type="InterPro" id="IPR000999">
    <property type="entry name" value="RNase_III_dom"/>
</dbReference>
<protein>
    <recommendedName>
        <fullName evidence="15">Ribonuclease 3</fullName>
        <ecNumber evidence="15">3.1.26.3</ecNumber>
    </recommendedName>
    <alternativeName>
        <fullName evidence="15">Ribonuclease III</fullName>
        <shortName evidence="15">RNase III</shortName>
    </alternativeName>
</protein>
<evidence type="ECO:0000256" key="15">
    <source>
        <dbReference type="HAMAP-Rule" id="MF_00104"/>
    </source>
</evidence>
<dbReference type="GO" id="GO:0004525">
    <property type="term" value="F:ribonuclease III activity"/>
    <property type="evidence" value="ECO:0007669"/>
    <property type="project" value="UniProtKB-UniRule"/>
</dbReference>
<keyword evidence="7 15" id="KW-0507">mRNA processing</keyword>
<dbReference type="AlphaFoldDB" id="A0A1I1LRW2"/>
<reference evidence="19 20" key="1">
    <citation type="submission" date="2016-10" db="EMBL/GenBank/DDBJ databases">
        <authorList>
            <person name="de Groot N.N."/>
        </authorList>
    </citation>
    <scope>NUCLEOTIDE SEQUENCE [LARGE SCALE GENOMIC DNA]</scope>
    <source>
        <strain evidence="19 20">DSM 12992</strain>
    </source>
</reference>
<feature type="active site" evidence="15">
    <location>
        <position position="50"/>
    </location>
</feature>
<feature type="region of interest" description="Disordered" evidence="16">
    <location>
        <begin position="208"/>
        <end position="232"/>
    </location>
</feature>
<comment type="subcellular location">
    <subcellularLocation>
        <location evidence="2 15">Cytoplasm</location>
    </subcellularLocation>
</comment>
<evidence type="ECO:0000256" key="1">
    <source>
        <dbReference type="ARBA" id="ARBA00000109"/>
    </source>
</evidence>
<keyword evidence="9 15" id="KW-0540">Nuclease</keyword>
<dbReference type="OrthoDB" id="9805026at2"/>
<dbReference type="PANTHER" id="PTHR11207:SF0">
    <property type="entry name" value="RIBONUCLEASE 3"/>
    <property type="match status" value="1"/>
</dbReference>
<evidence type="ECO:0000256" key="7">
    <source>
        <dbReference type="ARBA" id="ARBA00022664"/>
    </source>
</evidence>
<evidence type="ECO:0000256" key="9">
    <source>
        <dbReference type="ARBA" id="ARBA00022722"/>
    </source>
</evidence>
<evidence type="ECO:0000259" key="18">
    <source>
        <dbReference type="PROSITE" id="PS50142"/>
    </source>
</evidence>
<keyword evidence="10 15" id="KW-0479">Metal-binding</keyword>
<dbReference type="GO" id="GO:0006397">
    <property type="term" value="P:mRNA processing"/>
    <property type="evidence" value="ECO:0007669"/>
    <property type="project" value="UniProtKB-UniRule"/>
</dbReference>
<evidence type="ECO:0000313" key="19">
    <source>
        <dbReference type="EMBL" id="SFC73023.1"/>
    </source>
</evidence>
<dbReference type="GO" id="GO:0046872">
    <property type="term" value="F:metal ion binding"/>
    <property type="evidence" value="ECO:0007669"/>
    <property type="project" value="UniProtKB-KW"/>
</dbReference>
<feature type="binding site" evidence="15">
    <location>
        <position position="119"/>
    </location>
    <ligand>
        <name>Mg(2+)</name>
        <dbReference type="ChEBI" id="CHEBI:18420"/>
    </ligand>
</feature>
<evidence type="ECO:0000256" key="13">
    <source>
        <dbReference type="ARBA" id="ARBA00022842"/>
    </source>
</evidence>
<dbReference type="SUPFAM" id="SSF69065">
    <property type="entry name" value="RNase III domain-like"/>
    <property type="match status" value="1"/>
</dbReference>
<dbReference type="GO" id="GO:0008033">
    <property type="term" value="P:tRNA processing"/>
    <property type="evidence" value="ECO:0007669"/>
    <property type="project" value="UniProtKB-KW"/>
</dbReference>
<dbReference type="FunFam" id="1.10.1520.10:FF:000001">
    <property type="entry name" value="Ribonuclease 3"/>
    <property type="match status" value="1"/>
</dbReference>
<dbReference type="GO" id="GO:0019843">
    <property type="term" value="F:rRNA binding"/>
    <property type="evidence" value="ECO:0007669"/>
    <property type="project" value="UniProtKB-KW"/>
</dbReference>
<keyword evidence="6 15" id="KW-0698">rRNA processing</keyword>
<evidence type="ECO:0000256" key="3">
    <source>
        <dbReference type="ARBA" id="ARBA00010183"/>
    </source>
</evidence>
<comment type="subunit">
    <text evidence="4 15">Homodimer.</text>
</comment>
<dbReference type="InterPro" id="IPR014720">
    <property type="entry name" value="dsRBD_dom"/>
</dbReference>
<evidence type="ECO:0000256" key="16">
    <source>
        <dbReference type="SAM" id="MobiDB-lite"/>
    </source>
</evidence>
<feature type="active site" evidence="15">
    <location>
        <position position="122"/>
    </location>
</feature>
<comment type="catalytic activity">
    <reaction evidence="1 15">
        <text>Endonucleolytic cleavage to 5'-phosphomonoester.</text>
        <dbReference type="EC" id="3.1.26.3"/>
    </reaction>
</comment>
<dbReference type="Pfam" id="PF00035">
    <property type="entry name" value="dsrm"/>
    <property type="match status" value="1"/>
</dbReference>
<keyword evidence="11 15" id="KW-0255">Endonuclease</keyword>
<keyword evidence="5 15" id="KW-0963">Cytoplasm</keyword>
<dbReference type="EMBL" id="FOMG01000008">
    <property type="protein sequence ID" value="SFC73023.1"/>
    <property type="molecule type" value="Genomic_DNA"/>
</dbReference>
<dbReference type="Gene3D" id="3.30.160.20">
    <property type="match status" value="1"/>
</dbReference>
<comment type="similarity">
    <text evidence="3">Belongs to the ribonuclease III family.</text>
</comment>
<dbReference type="InterPro" id="IPR036389">
    <property type="entry name" value="RNase_III_sf"/>
</dbReference>
<evidence type="ECO:0000256" key="12">
    <source>
        <dbReference type="ARBA" id="ARBA00022801"/>
    </source>
</evidence>
<dbReference type="FunFam" id="3.30.160.20:FF:000003">
    <property type="entry name" value="Ribonuclease 3"/>
    <property type="match status" value="1"/>
</dbReference>
<dbReference type="PANTHER" id="PTHR11207">
    <property type="entry name" value="RIBONUCLEASE III"/>
    <property type="match status" value="1"/>
</dbReference>
<organism evidence="19 20">
    <name type="scientific">Clostridium uliginosum</name>
    <dbReference type="NCBI Taxonomy" id="119641"/>
    <lineage>
        <taxon>Bacteria</taxon>
        <taxon>Bacillati</taxon>
        <taxon>Bacillota</taxon>
        <taxon>Clostridia</taxon>
        <taxon>Eubacteriales</taxon>
        <taxon>Clostridiaceae</taxon>
        <taxon>Clostridium</taxon>
    </lineage>
</organism>
<gene>
    <name evidence="15" type="primary">rnc</name>
    <name evidence="19" type="ORF">SAMN05421842_10876</name>
</gene>
<evidence type="ECO:0000256" key="8">
    <source>
        <dbReference type="ARBA" id="ARBA00022694"/>
    </source>
</evidence>
<feature type="domain" description="DRBM" evidence="17">
    <location>
        <begin position="160"/>
        <end position="229"/>
    </location>
</feature>
<dbReference type="Pfam" id="PF14622">
    <property type="entry name" value="Ribonucleas_3_3"/>
    <property type="match status" value="1"/>
</dbReference>
<comment type="cofactor">
    <cofactor evidence="15">
        <name>Mg(2+)</name>
        <dbReference type="ChEBI" id="CHEBI:18420"/>
    </cofactor>
</comment>
<dbReference type="CDD" id="cd00593">
    <property type="entry name" value="RIBOc"/>
    <property type="match status" value="1"/>
</dbReference>
<dbReference type="InterPro" id="IPR011907">
    <property type="entry name" value="RNase_III"/>
</dbReference>
<dbReference type="Proteomes" id="UP000199263">
    <property type="component" value="Unassembled WGS sequence"/>
</dbReference>
<comment type="function">
    <text evidence="15">Digests double-stranded RNA. Involved in the processing of primary rRNA transcript to yield the immediate precursors to the large and small rRNAs (23S and 16S). Processes some mRNAs, and tRNAs when they are encoded in the rRNA operon. Processes pre-crRNA and tracrRNA of type II CRISPR loci if present in the organism.</text>
</comment>
<feature type="compositionally biased region" description="Basic and acidic residues" evidence="16">
    <location>
        <begin position="222"/>
        <end position="232"/>
    </location>
</feature>
<dbReference type="SMART" id="SM00535">
    <property type="entry name" value="RIBOc"/>
    <property type="match status" value="1"/>
</dbReference>
<dbReference type="CDD" id="cd10845">
    <property type="entry name" value="DSRM_RNAse_III_family"/>
    <property type="match status" value="1"/>
</dbReference>
<dbReference type="RefSeq" id="WP_090090274.1">
    <property type="nucleotide sequence ID" value="NZ_FOMG01000008.1"/>
</dbReference>
<dbReference type="GO" id="GO:0010468">
    <property type="term" value="P:regulation of gene expression"/>
    <property type="evidence" value="ECO:0007669"/>
    <property type="project" value="TreeGrafter"/>
</dbReference>
<keyword evidence="14 15" id="KW-0694">RNA-binding</keyword>
<dbReference type="Gene3D" id="1.10.1520.10">
    <property type="entry name" value="Ribonuclease III domain"/>
    <property type="match status" value="1"/>
</dbReference>
<dbReference type="NCBIfam" id="TIGR02191">
    <property type="entry name" value="RNaseIII"/>
    <property type="match status" value="1"/>
</dbReference>
<dbReference type="PROSITE" id="PS50142">
    <property type="entry name" value="RNASE_3_2"/>
    <property type="match status" value="1"/>
</dbReference>
<evidence type="ECO:0000256" key="10">
    <source>
        <dbReference type="ARBA" id="ARBA00022723"/>
    </source>
</evidence>
<dbReference type="GO" id="GO:0003725">
    <property type="term" value="F:double-stranded RNA binding"/>
    <property type="evidence" value="ECO:0007669"/>
    <property type="project" value="TreeGrafter"/>
</dbReference>
<keyword evidence="20" id="KW-1185">Reference proteome</keyword>